<dbReference type="GO" id="GO:1904262">
    <property type="term" value="P:negative regulation of TORC1 signaling"/>
    <property type="evidence" value="ECO:0007669"/>
    <property type="project" value="TreeGrafter"/>
</dbReference>
<protein>
    <submittedName>
        <fullName evidence="3">GATOR complex protein NPRL2</fullName>
    </submittedName>
</protein>
<feature type="compositionally biased region" description="Basic and acidic residues" evidence="2">
    <location>
        <begin position="781"/>
        <end position="799"/>
    </location>
</feature>
<feature type="region of interest" description="Disordered" evidence="2">
    <location>
        <begin position="781"/>
        <end position="839"/>
    </location>
</feature>
<dbReference type="GO" id="GO:0010508">
    <property type="term" value="P:positive regulation of autophagy"/>
    <property type="evidence" value="ECO:0007669"/>
    <property type="project" value="TreeGrafter"/>
</dbReference>
<feature type="compositionally biased region" description="Low complexity" evidence="2">
    <location>
        <begin position="47"/>
        <end position="65"/>
    </location>
</feature>
<comment type="similarity">
    <text evidence="1">Belongs to the NPR2 family.</text>
</comment>
<dbReference type="EMBL" id="CAICTM010000262">
    <property type="protein sequence ID" value="CAB9506319.1"/>
    <property type="molecule type" value="Genomic_DNA"/>
</dbReference>
<comment type="caution">
    <text evidence="3">The sequence shown here is derived from an EMBL/GenBank/DDBJ whole genome shotgun (WGS) entry which is preliminary data.</text>
</comment>
<dbReference type="Pfam" id="PF06218">
    <property type="entry name" value="NPR2"/>
    <property type="match status" value="1"/>
</dbReference>
<dbReference type="PANTHER" id="PTHR12991:SF10">
    <property type="entry name" value="GATOR COMPLEX PROTEIN NPRL2"/>
    <property type="match status" value="1"/>
</dbReference>
<dbReference type="PANTHER" id="PTHR12991">
    <property type="entry name" value="NITROGEN PERMEASE REGULATOR 2/TUMOR SUPPRESSOR CANDIDATE 4"/>
    <property type="match status" value="1"/>
</dbReference>
<feature type="region of interest" description="Disordered" evidence="2">
    <location>
        <begin position="284"/>
        <end position="339"/>
    </location>
</feature>
<evidence type="ECO:0000313" key="4">
    <source>
        <dbReference type="Proteomes" id="UP001153069"/>
    </source>
</evidence>
<feature type="compositionally biased region" description="Polar residues" evidence="2">
    <location>
        <begin position="800"/>
        <end position="818"/>
    </location>
</feature>
<feature type="compositionally biased region" description="Low complexity" evidence="2">
    <location>
        <begin position="87"/>
        <end position="119"/>
    </location>
</feature>
<keyword evidence="4" id="KW-1185">Reference proteome</keyword>
<feature type="region of interest" description="Disordered" evidence="2">
    <location>
        <begin position="152"/>
        <end position="215"/>
    </location>
</feature>
<feature type="compositionally biased region" description="Low complexity" evidence="2">
    <location>
        <begin position="307"/>
        <end position="328"/>
    </location>
</feature>
<name>A0A9N8DPI7_9STRA</name>
<accession>A0A9N8DPI7</accession>
<reference evidence="3" key="1">
    <citation type="submission" date="2020-06" db="EMBL/GenBank/DDBJ databases">
        <authorList>
            <consortium name="Plant Systems Biology data submission"/>
        </authorList>
    </citation>
    <scope>NUCLEOTIDE SEQUENCE</scope>
    <source>
        <strain evidence="3">D6</strain>
    </source>
</reference>
<dbReference type="GO" id="GO:0005774">
    <property type="term" value="C:vacuolar membrane"/>
    <property type="evidence" value="ECO:0007669"/>
    <property type="project" value="TreeGrafter"/>
</dbReference>
<sequence length="970" mass="105496">MEAEKELKDEGELAESGHGSVSPPKCLSAAEIKAPCSPHSTKEMKGSRTASSSAAMTPPTTAKAPRNGPAGGPQEHQQSNRSDSKEPSPVASPSSISISSKTTIRTGPAAAQSVSSVTAALGTSSIHSIGPDPFLPPVSSLDSVNTMDASGGVNISSPSLSGTFRTAGSSRAGSMASPKLSPTVGAPSRKNLEYSQNLPPPPPQQQSTTQQFSCKLEHPPLPLPRKARRCPLFCCFYAEFDNVVGPKVCYESPLGFMEQNSDVSLKDIHKLLASNFDRILSEQNGPIVRGKKEKETKPTQKAGEAVSGTPEPASWSSSSKGASDSTATPAQSPSNSYSQLTIKGAKSVDSTVTMAVANTTAAAATPGIHRRQQSATASADAATLHASNANIAKDSSAGPNKQEGGSTSIFESTCDFIITGNELTGNIVNLSAFNMHLLTRPSIIHNKRYERNSLLFCVGFILRRTEDPRPFRPLLSKLALTLKRMEMESSFLSKQSTRKEIQPLLDRILVSLNCTKIETNLVVNNTVLNLKLFHPPKYPASPVKDHSVPILLRRDWQVQMYDWDLAINWVVLHIDGVANARQISKKAEVDMSMVRNCLRVLKHHGVISVVDMFFYSNRYESTKRAASMLAGHEPSLLQDAAEYVLKRPAQATTPLNAMTPYNSLVAPMSPPPSASPTLQERFVHPHVSSPGSPILPSSFPHEHGDSAAAVSSSLLGSSLKYATFAASYQSHDPQVFGTLRKEEQRELKTALAELYCACNRDMSFGDLWVAFAAGRARSHSFDRSVERNRSNSDSRDASRHSYQQQSNHNTNSTYQGHSLTRGDSIEISGSEGTGEHHGEATDLPFRDYYFDRLRKKTACAAVDWRAVFDMIDHRRFISFGLVNGLLNRVHNYPFVLDTNTSHSKKDFAFDSRHSSMDESSFLARNVAKMMDGLHCDDGIASMFQKPINVLIEMVEKLEGRKVLSTYSVDE</sequence>
<dbReference type="GO" id="GO:0005096">
    <property type="term" value="F:GTPase activator activity"/>
    <property type="evidence" value="ECO:0007669"/>
    <property type="project" value="TreeGrafter"/>
</dbReference>
<gene>
    <name evidence="3" type="ORF">SEMRO_263_G102160.1</name>
</gene>
<feature type="compositionally biased region" description="Polar residues" evidence="2">
    <location>
        <begin position="152"/>
        <end position="172"/>
    </location>
</feature>
<proteinExistence type="inferred from homology"/>
<dbReference type="OrthoDB" id="338854at2759"/>
<dbReference type="InterPro" id="IPR009348">
    <property type="entry name" value="NPR2-like"/>
</dbReference>
<feature type="region of interest" description="Disordered" evidence="2">
    <location>
        <begin position="1"/>
        <end position="119"/>
    </location>
</feature>
<feature type="compositionally biased region" description="Basic and acidic residues" evidence="2">
    <location>
        <begin position="1"/>
        <end position="11"/>
    </location>
</feature>
<dbReference type="Proteomes" id="UP001153069">
    <property type="component" value="Unassembled WGS sequence"/>
</dbReference>
<dbReference type="GO" id="GO:1990130">
    <property type="term" value="C:GATOR1 complex"/>
    <property type="evidence" value="ECO:0007669"/>
    <property type="project" value="TreeGrafter"/>
</dbReference>
<evidence type="ECO:0000313" key="3">
    <source>
        <dbReference type="EMBL" id="CAB9506319.1"/>
    </source>
</evidence>
<dbReference type="AlphaFoldDB" id="A0A9N8DPI7"/>
<evidence type="ECO:0000256" key="1">
    <source>
        <dbReference type="ARBA" id="ARBA00008433"/>
    </source>
</evidence>
<feature type="compositionally biased region" description="Polar residues" evidence="2">
    <location>
        <begin position="329"/>
        <end position="339"/>
    </location>
</feature>
<evidence type="ECO:0000256" key="2">
    <source>
        <dbReference type="SAM" id="MobiDB-lite"/>
    </source>
</evidence>
<organism evidence="3 4">
    <name type="scientific">Seminavis robusta</name>
    <dbReference type="NCBI Taxonomy" id="568900"/>
    <lineage>
        <taxon>Eukaryota</taxon>
        <taxon>Sar</taxon>
        <taxon>Stramenopiles</taxon>
        <taxon>Ochrophyta</taxon>
        <taxon>Bacillariophyta</taxon>
        <taxon>Bacillariophyceae</taxon>
        <taxon>Bacillariophycidae</taxon>
        <taxon>Naviculales</taxon>
        <taxon>Naviculaceae</taxon>
        <taxon>Seminavis</taxon>
    </lineage>
</organism>